<reference evidence="2" key="2">
    <citation type="submission" date="2023-06" db="EMBL/GenBank/DDBJ databases">
        <authorList>
            <consortium name="Lawrence Berkeley National Laboratory"/>
            <person name="Haridas S."/>
            <person name="Hensen N."/>
            <person name="Bonometti L."/>
            <person name="Westerberg I."/>
            <person name="Brannstrom I.O."/>
            <person name="Guillou S."/>
            <person name="Cros-Aarteil S."/>
            <person name="Calhoun S."/>
            <person name="Kuo A."/>
            <person name="Mondo S."/>
            <person name="Pangilinan J."/>
            <person name="Riley R."/>
            <person name="Labutti K."/>
            <person name="Andreopoulos B."/>
            <person name="Lipzen A."/>
            <person name="Chen C."/>
            <person name="Yanf M."/>
            <person name="Daum C."/>
            <person name="Ng V."/>
            <person name="Clum A."/>
            <person name="Steindorff A."/>
            <person name="Ohm R."/>
            <person name="Martin F."/>
            <person name="Silar P."/>
            <person name="Natvig D."/>
            <person name="Lalanne C."/>
            <person name="Gautier V."/>
            <person name="Ament-Velasquez S.L."/>
            <person name="Kruys A."/>
            <person name="Hutchinson M.I."/>
            <person name="Powell A.J."/>
            <person name="Barry K."/>
            <person name="Miller A.N."/>
            <person name="Grigoriev I.V."/>
            <person name="Debuchy R."/>
            <person name="Gladieux P."/>
            <person name="Thoren M.H."/>
            <person name="Johannesson H."/>
        </authorList>
    </citation>
    <scope>NUCLEOTIDE SEQUENCE</scope>
    <source>
        <strain evidence="2">CBS 168.71</strain>
    </source>
</reference>
<proteinExistence type="predicted"/>
<evidence type="ECO:0000313" key="2">
    <source>
        <dbReference type="EMBL" id="KAK3293954.1"/>
    </source>
</evidence>
<dbReference type="Proteomes" id="UP001278766">
    <property type="component" value="Unassembled WGS sequence"/>
</dbReference>
<comment type="caution">
    <text evidence="2">The sequence shown here is derived from an EMBL/GenBank/DDBJ whole genome shotgun (WGS) entry which is preliminary data.</text>
</comment>
<feature type="compositionally biased region" description="Basic residues" evidence="1">
    <location>
        <begin position="71"/>
        <end position="84"/>
    </location>
</feature>
<sequence length="169" mass="18512">MPRKEAACACTGSTAPTFFGRHRSLCPLAWFHLWHDIPQPNPSISLVRSCPSTLSTSSPSTTSDTSVGQRRPAHVKPHRRRARTRGISNQQPATSSRPVTKYFVPTPTFTPTLTPTPTSTSTPPTPPTHTTTYTYSPPDAVSRPARGFACRHSPRNARDAFIRLALLPI</sequence>
<keyword evidence="3" id="KW-1185">Reference proteome</keyword>
<organism evidence="2 3">
    <name type="scientific">Chaetomium fimeti</name>
    <dbReference type="NCBI Taxonomy" id="1854472"/>
    <lineage>
        <taxon>Eukaryota</taxon>
        <taxon>Fungi</taxon>
        <taxon>Dikarya</taxon>
        <taxon>Ascomycota</taxon>
        <taxon>Pezizomycotina</taxon>
        <taxon>Sordariomycetes</taxon>
        <taxon>Sordariomycetidae</taxon>
        <taxon>Sordariales</taxon>
        <taxon>Chaetomiaceae</taxon>
        <taxon>Chaetomium</taxon>
    </lineage>
</organism>
<feature type="compositionally biased region" description="Low complexity" evidence="1">
    <location>
        <begin position="49"/>
        <end position="66"/>
    </location>
</feature>
<feature type="compositionally biased region" description="Low complexity" evidence="1">
    <location>
        <begin position="105"/>
        <end position="138"/>
    </location>
</feature>
<reference evidence="2" key="1">
    <citation type="journal article" date="2023" name="Mol. Phylogenet. Evol.">
        <title>Genome-scale phylogeny and comparative genomics of the fungal order Sordariales.</title>
        <authorList>
            <person name="Hensen N."/>
            <person name="Bonometti L."/>
            <person name="Westerberg I."/>
            <person name="Brannstrom I.O."/>
            <person name="Guillou S."/>
            <person name="Cros-Aarteil S."/>
            <person name="Calhoun S."/>
            <person name="Haridas S."/>
            <person name="Kuo A."/>
            <person name="Mondo S."/>
            <person name="Pangilinan J."/>
            <person name="Riley R."/>
            <person name="LaButti K."/>
            <person name="Andreopoulos B."/>
            <person name="Lipzen A."/>
            <person name="Chen C."/>
            <person name="Yan M."/>
            <person name="Daum C."/>
            <person name="Ng V."/>
            <person name="Clum A."/>
            <person name="Steindorff A."/>
            <person name="Ohm R.A."/>
            <person name="Martin F."/>
            <person name="Silar P."/>
            <person name="Natvig D.O."/>
            <person name="Lalanne C."/>
            <person name="Gautier V."/>
            <person name="Ament-Velasquez S.L."/>
            <person name="Kruys A."/>
            <person name="Hutchinson M.I."/>
            <person name="Powell A.J."/>
            <person name="Barry K."/>
            <person name="Miller A.N."/>
            <person name="Grigoriev I.V."/>
            <person name="Debuchy R."/>
            <person name="Gladieux P."/>
            <person name="Hiltunen Thoren M."/>
            <person name="Johannesson H."/>
        </authorList>
    </citation>
    <scope>NUCLEOTIDE SEQUENCE</scope>
    <source>
        <strain evidence="2">CBS 168.71</strain>
    </source>
</reference>
<protein>
    <submittedName>
        <fullName evidence="2">Uncharacterized protein</fullName>
    </submittedName>
</protein>
<dbReference type="GeneID" id="87835803"/>
<evidence type="ECO:0000313" key="3">
    <source>
        <dbReference type="Proteomes" id="UP001278766"/>
    </source>
</evidence>
<feature type="compositionally biased region" description="Polar residues" evidence="1">
    <location>
        <begin position="86"/>
        <end position="98"/>
    </location>
</feature>
<dbReference type="RefSeq" id="XP_062657468.1">
    <property type="nucleotide sequence ID" value="XM_062798855.1"/>
</dbReference>
<dbReference type="EMBL" id="JAUEPN010000005">
    <property type="protein sequence ID" value="KAK3293954.1"/>
    <property type="molecule type" value="Genomic_DNA"/>
</dbReference>
<name>A0AAE0HCW9_9PEZI</name>
<accession>A0AAE0HCW9</accession>
<evidence type="ECO:0000256" key="1">
    <source>
        <dbReference type="SAM" id="MobiDB-lite"/>
    </source>
</evidence>
<dbReference type="AlphaFoldDB" id="A0AAE0HCW9"/>
<feature type="region of interest" description="Disordered" evidence="1">
    <location>
        <begin position="49"/>
        <end position="140"/>
    </location>
</feature>
<gene>
    <name evidence="2" type="ORF">B0H64DRAFT_176440</name>
</gene>